<keyword evidence="3" id="KW-1185">Reference proteome</keyword>
<reference evidence="2 3" key="1">
    <citation type="submission" date="2016-11" db="EMBL/GenBank/DDBJ databases">
        <authorList>
            <person name="Jaros S."/>
            <person name="Januszkiewicz K."/>
            <person name="Wedrychowicz H."/>
        </authorList>
    </citation>
    <scope>NUCLEOTIDE SEQUENCE [LARGE SCALE GENOMIC DNA]</scope>
    <source>
        <strain evidence="2 3">IBRC-M 10683</strain>
    </source>
</reference>
<dbReference type="AlphaFoldDB" id="A0A1M5GQQ7"/>
<feature type="transmembrane region" description="Helical" evidence="1">
    <location>
        <begin position="6"/>
        <end position="24"/>
    </location>
</feature>
<keyword evidence="1" id="KW-0472">Membrane</keyword>
<proteinExistence type="predicted"/>
<dbReference type="Proteomes" id="UP000183988">
    <property type="component" value="Unassembled WGS sequence"/>
</dbReference>
<keyword evidence="1" id="KW-1133">Transmembrane helix</keyword>
<keyword evidence="1" id="KW-0812">Transmembrane</keyword>
<name>A0A1M5GQQ7_9BACI</name>
<feature type="transmembrane region" description="Helical" evidence="1">
    <location>
        <begin position="194"/>
        <end position="214"/>
    </location>
</feature>
<evidence type="ECO:0000313" key="3">
    <source>
        <dbReference type="Proteomes" id="UP000183988"/>
    </source>
</evidence>
<evidence type="ECO:0000256" key="1">
    <source>
        <dbReference type="SAM" id="Phobius"/>
    </source>
</evidence>
<feature type="transmembrane region" description="Helical" evidence="1">
    <location>
        <begin position="36"/>
        <end position="60"/>
    </location>
</feature>
<accession>A0A1M5GQQ7</accession>
<feature type="transmembrane region" description="Helical" evidence="1">
    <location>
        <begin position="161"/>
        <end position="182"/>
    </location>
</feature>
<protein>
    <submittedName>
        <fullName evidence="2">Uncharacterized protein</fullName>
    </submittedName>
</protein>
<sequence length="502" mass="59301">MNSFYFALIQILLILTIVGLLKLANYKKQERYKQSWVLYLAVAITAGVLLLDQYLITYFYEWLAVYFPQLIDYLLVFFNYAILVVFLTLKMLGKWFGRIRNFLLRIFGFKSNGIWMKLVKPIFRLLPMKLQQKLAKRDPKSVAFVYQRTASGIVLKPEWSFAYYLTLFTSLVPFGFFLFYVLNAVYHWISPVNWGLPEYPILSFILLIEIAWFFGGRWPEVKEGSISGEDAHTKKVAQYENLYEEYKRQFDKRILTSDAIVTDIHGDYKEFSVLPYRQLGRELDENSELVSYLCERLNKREKIVRDEYIQIVSNLLDEEHLLIENPNYDDLSPFLFTGIHQLLIKGKKMMVIANDDTELAAIQQWFKTGFKEEAEGFQYIWQIETLENAMERNINADILVVTPAQLLLPSFFQYFKNNVDLTEYEVVLIPEASKILSKYDTILHAFIWKLQDHLNKMPQQIILSKWYEALGEEVRDVLRIKPKNISISLDKSPNLFYMVWKK</sequence>
<dbReference type="STRING" id="930117.SAMN05216225_101419"/>
<evidence type="ECO:0000313" key="2">
    <source>
        <dbReference type="EMBL" id="SHG06130.1"/>
    </source>
</evidence>
<dbReference type="EMBL" id="FQVW01000014">
    <property type="protein sequence ID" value="SHG06130.1"/>
    <property type="molecule type" value="Genomic_DNA"/>
</dbReference>
<organism evidence="2 3">
    <name type="scientific">Ornithinibacillus halophilus</name>
    <dbReference type="NCBI Taxonomy" id="930117"/>
    <lineage>
        <taxon>Bacteria</taxon>
        <taxon>Bacillati</taxon>
        <taxon>Bacillota</taxon>
        <taxon>Bacilli</taxon>
        <taxon>Bacillales</taxon>
        <taxon>Bacillaceae</taxon>
        <taxon>Ornithinibacillus</taxon>
    </lineage>
</organism>
<dbReference type="RefSeq" id="WP_072889740.1">
    <property type="nucleotide sequence ID" value="NZ_FQVW01000014.1"/>
</dbReference>
<gene>
    <name evidence="2" type="ORF">SAMN05216225_101419</name>
</gene>
<feature type="transmembrane region" description="Helical" evidence="1">
    <location>
        <begin position="66"/>
        <end position="89"/>
    </location>
</feature>